<keyword evidence="1 2" id="KW-0597">Phosphoprotein</keyword>
<protein>
    <submittedName>
        <fullName evidence="4">Two-component system response regulator</fullName>
    </submittedName>
</protein>
<dbReference type="PANTHER" id="PTHR44591">
    <property type="entry name" value="STRESS RESPONSE REGULATOR PROTEIN 1"/>
    <property type="match status" value="1"/>
</dbReference>
<feature type="modified residue" description="4-aspartylphosphate" evidence="2">
    <location>
        <position position="53"/>
    </location>
</feature>
<evidence type="ECO:0000256" key="1">
    <source>
        <dbReference type="ARBA" id="ARBA00022553"/>
    </source>
</evidence>
<organism evidence="4">
    <name type="scientific">uncultured Thiotrichaceae bacterium</name>
    <dbReference type="NCBI Taxonomy" id="298394"/>
    <lineage>
        <taxon>Bacteria</taxon>
        <taxon>Pseudomonadati</taxon>
        <taxon>Pseudomonadota</taxon>
        <taxon>Gammaproteobacteria</taxon>
        <taxon>Thiotrichales</taxon>
        <taxon>Thiotrichaceae</taxon>
        <taxon>environmental samples</taxon>
    </lineage>
</organism>
<dbReference type="InterPro" id="IPR001789">
    <property type="entry name" value="Sig_transdc_resp-reg_receiver"/>
</dbReference>
<evidence type="ECO:0000259" key="3">
    <source>
        <dbReference type="PROSITE" id="PS50110"/>
    </source>
</evidence>
<evidence type="ECO:0000313" key="4">
    <source>
        <dbReference type="EMBL" id="CAA6825166.1"/>
    </source>
</evidence>
<dbReference type="Pfam" id="PF00072">
    <property type="entry name" value="Response_reg"/>
    <property type="match status" value="1"/>
</dbReference>
<name>A0A6S6UBX1_9GAMM</name>
<dbReference type="SUPFAM" id="SSF52172">
    <property type="entry name" value="CheY-like"/>
    <property type="match status" value="1"/>
</dbReference>
<accession>A0A6S6UBX1</accession>
<dbReference type="AlphaFoldDB" id="A0A6S6UBX1"/>
<feature type="domain" description="Response regulatory" evidence="3">
    <location>
        <begin position="4"/>
        <end position="120"/>
    </location>
</feature>
<dbReference type="Gene3D" id="3.40.50.2300">
    <property type="match status" value="1"/>
</dbReference>
<reference evidence="4" key="1">
    <citation type="submission" date="2020-01" db="EMBL/GenBank/DDBJ databases">
        <authorList>
            <person name="Meier V. D."/>
            <person name="Meier V D."/>
        </authorList>
    </citation>
    <scope>NUCLEOTIDE SEQUENCE</scope>
    <source>
        <strain evidence="4">HLG_WM_MAG_08</strain>
    </source>
</reference>
<dbReference type="PROSITE" id="PS50110">
    <property type="entry name" value="RESPONSE_REGULATORY"/>
    <property type="match status" value="1"/>
</dbReference>
<dbReference type="GO" id="GO:0000160">
    <property type="term" value="P:phosphorelay signal transduction system"/>
    <property type="evidence" value="ECO:0007669"/>
    <property type="project" value="InterPro"/>
</dbReference>
<dbReference type="SMART" id="SM00448">
    <property type="entry name" value="REC"/>
    <property type="match status" value="1"/>
</dbReference>
<evidence type="ECO:0000256" key="2">
    <source>
        <dbReference type="PROSITE-ProRule" id="PRU00169"/>
    </source>
</evidence>
<gene>
    <name evidence="4" type="ORF">HELGO_WM25073</name>
</gene>
<dbReference type="PANTHER" id="PTHR44591:SF20">
    <property type="entry name" value="PROTEIN PILH"/>
    <property type="match status" value="1"/>
</dbReference>
<dbReference type="EMBL" id="CACVAV010000396">
    <property type="protein sequence ID" value="CAA6825166.1"/>
    <property type="molecule type" value="Genomic_DNA"/>
</dbReference>
<dbReference type="InterPro" id="IPR011006">
    <property type="entry name" value="CheY-like_superfamily"/>
</dbReference>
<dbReference type="InterPro" id="IPR050595">
    <property type="entry name" value="Bact_response_regulator"/>
</dbReference>
<proteinExistence type="predicted"/>
<sequence length="130" mass="14576">MTKHVLIIDDSLTETRIFKVLLEKNGFEVSVACNGQEGIDVARATQPDLILMDVVMPLLNGFQATRELTKNQITAHIPIIVCSSKSARTDRLWALKQGAKEYLVKPVKVRELLEVISRLLAEGNQYEQSL</sequence>